<evidence type="ECO:0000313" key="3">
    <source>
        <dbReference type="WBParaSite" id="scf7180000422747.g9522"/>
    </source>
</evidence>
<dbReference type="WBParaSite" id="scf7180000422747.g9522">
    <property type="protein sequence ID" value="scf7180000422747.g9522"/>
    <property type="gene ID" value="scf7180000422747.g9522"/>
</dbReference>
<dbReference type="GO" id="GO:0005634">
    <property type="term" value="C:nucleus"/>
    <property type="evidence" value="ECO:0007669"/>
    <property type="project" value="TreeGrafter"/>
</dbReference>
<dbReference type="GO" id="GO:0005524">
    <property type="term" value="F:ATP binding"/>
    <property type="evidence" value="ECO:0007669"/>
    <property type="project" value="InterPro"/>
</dbReference>
<organism evidence="2 3">
    <name type="scientific">Meloidogyne floridensis</name>
    <dbReference type="NCBI Taxonomy" id="298350"/>
    <lineage>
        <taxon>Eukaryota</taxon>
        <taxon>Metazoa</taxon>
        <taxon>Ecdysozoa</taxon>
        <taxon>Nematoda</taxon>
        <taxon>Chromadorea</taxon>
        <taxon>Rhabditida</taxon>
        <taxon>Tylenchina</taxon>
        <taxon>Tylenchomorpha</taxon>
        <taxon>Tylenchoidea</taxon>
        <taxon>Meloidogynidae</taxon>
        <taxon>Meloidogyninae</taxon>
        <taxon>Meloidogyne</taxon>
    </lineage>
</organism>
<dbReference type="GO" id="GO:0044773">
    <property type="term" value="P:mitotic DNA damage checkpoint signaling"/>
    <property type="evidence" value="ECO:0007669"/>
    <property type="project" value="TreeGrafter"/>
</dbReference>
<sequence length="189" mass="22554">MKMIKVYHAYWPDRNICVAIKIVKRSKNFIKKATKNEIEVHEYINSNITHCQRDYIIRIRKHSGYYFWKGKYMSIVMELGGRNLYNYYDRNNLIISRYDEDGEIFSNERKVILENIFKCAAKALQQFHNFGVHNDIKSDNFVTLKEQNELEPLTSCRLIDFNLSKTNGQDNVTNDMEVNILFIYVYSPR</sequence>
<dbReference type="InterPro" id="IPR000719">
    <property type="entry name" value="Prot_kinase_dom"/>
</dbReference>
<dbReference type="AlphaFoldDB" id="A0A915P5Y9"/>
<dbReference type="GO" id="GO:0004674">
    <property type="term" value="F:protein serine/threonine kinase activity"/>
    <property type="evidence" value="ECO:0007669"/>
    <property type="project" value="TreeGrafter"/>
</dbReference>
<dbReference type="Pfam" id="PF00069">
    <property type="entry name" value="Pkinase"/>
    <property type="match status" value="1"/>
</dbReference>
<evidence type="ECO:0000259" key="1">
    <source>
        <dbReference type="PROSITE" id="PS50011"/>
    </source>
</evidence>
<evidence type="ECO:0000313" key="2">
    <source>
        <dbReference type="Proteomes" id="UP000887560"/>
    </source>
</evidence>
<keyword evidence="2" id="KW-1185">Reference proteome</keyword>
<feature type="domain" description="Protein kinase" evidence="1">
    <location>
        <begin position="1"/>
        <end position="189"/>
    </location>
</feature>
<dbReference type="PANTHER" id="PTHR44167">
    <property type="entry name" value="OVARIAN-SPECIFIC SERINE/THREONINE-PROTEIN KINASE LOK-RELATED"/>
    <property type="match status" value="1"/>
</dbReference>
<dbReference type="Proteomes" id="UP000887560">
    <property type="component" value="Unplaced"/>
</dbReference>
<protein>
    <submittedName>
        <fullName evidence="3">Protein kinase domain-containing protein</fullName>
    </submittedName>
</protein>
<name>A0A915P5Y9_9BILA</name>
<reference evidence="3" key="1">
    <citation type="submission" date="2022-11" db="UniProtKB">
        <authorList>
            <consortium name="WormBaseParasite"/>
        </authorList>
    </citation>
    <scope>IDENTIFICATION</scope>
</reference>
<dbReference type="PROSITE" id="PS50011">
    <property type="entry name" value="PROTEIN_KINASE_DOM"/>
    <property type="match status" value="1"/>
</dbReference>
<dbReference type="GO" id="GO:0005737">
    <property type="term" value="C:cytoplasm"/>
    <property type="evidence" value="ECO:0007669"/>
    <property type="project" value="TreeGrafter"/>
</dbReference>
<proteinExistence type="predicted"/>
<dbReference type="Gene3D" id="1.10.510.10">
    <property type="entry name" value="Transferase(Phosphotransferase) domain 1"/>
    <property type="match status" value="1"/>
</dbReference>
<dbReference type="InterPro" id="IPR011009">
    <property type="entry name" value="Kinase-like_dom_sf"/>
</dbReference>
<accession>A0A915P5Y9</accession>
<dbReference type="PANTHER" id="PTHR44167:SF24">
    <property type="entry name" value="SERINE_THREONINE-PROTEIN KINASE CHK2"/>
    <property type="match status" value="1"/>
</dbReference>
<dbReference type="SUPFAM" id="SSF56112">
    <property type="entry name" value="Protein kinase-like (PK-like)"/>
    <property type="match status" value="1"/>
</dbReference>